<evidence type="ECO:0000256" key="12">
    <source>
        <dbReference type="RuleBase" id="RU000363"/>
    </source>
</evidence>
<dbReference type="InterPro" id="IPR020904">
    <property type="entry name" value="Sc_DH/Rdtase_CS"/>
</dbReference>
<evidence type="ECO:0000256" key="2">
    <source>
        <dbReference type="ARBA" id="ARBA00006484"/>
    </source>
</evidence>
<keyword evidence="5" id="KW-1133">Transmembrane helix</keyword>
<keyword evidence="8" id="KW-0472">Membrane</keyword>
<evidence type="ECO:0000256" key="6">
    <source>
        <dbReference type="ARBA" id="ARBA00023002"/>
    </source>
</evidence>
<protein>
    <recommendedName>
        <fullName evidence="10">Short-chain dehydrogenase/reductase 3</fullName>
    </recommendedName>
    <alternativeName>
        <fullName evidence="11">Retinal short-chain dehydrogenase/reductase 1</fullName>
    </alternativeName>
</protein>
<evidence type="ECO:0000256" key="3">
    <source>
        <dbReference type="ARBA" id="ARBA00022692"/>
    </source>
</evidence>
<dbReference type="GO" id="GO:0016020">
    <property type="term" value="C:membrane"/>
    <property type="evidence" value="ECO:0007669"/>
    <property type="project" value="UniProtKB-SubCell"/>
</dbReference>
<evidence type="ECO:0000256" key="13">
    <source>
        <dbReference type="SAM" id="SignalP"/>
    </source>
</evidence>
<evidence type="ECO:0000256" key="1">
    <source>
        <dbReference type="ARBA" id="ARBA00004141"/>
    </source>
</evidence>
<evidence type="ECO:0000256" key="10">
    <source>
        <dbReference type="ARBA" id="ARBA00068717"/>
    </source>
</evidence>
<dbReference type="FunFam" id="3.40.50.720:FF:000131">
    <property type="entry name" value="Short-chain dehydrogenase/reductase 3"/>
    <property type="match status" value="1"/>
</dbReference>
<dbReference type="PRINTS" id="PR00081">
    <property type="entry name" value="GDHRDH"/>
</dbReference>
<evidence type="ECO:0000313" key="14">
    <source>
        <dbReference type="EMBL" id="JAV73165.1"/>
    </source>
</evidence>
<dbReference type="GO" id="GO:0005811">
    <property type="term" value="C:lipid droplet"/>
    <property type="evidence" value="ECO:0007669"/>
    <property type="project" value="TreeGrafter"/>
</dbReference>
<evidence type="ECO:0000256" key="11">
    <source>
        <dbReference type="ARBA" id="ARBA00082544"/>
    </source>
</evidence>
<dbReference type="InterPro" id="IPR002347">
    <property type="entry name" value="SDR_fam"/>
</dbReference>
<dbReference type="InterPro" id="IPR036291">
    <property type="entry name" value="NAD(P)-bd_dom_sf"/>
</dbReference>
<keyword evidence="7" id="KW-0443">Lipid metabolism</keyword>
<keyword evidence="6" id="KW-0560">Oxidoreductase</keyword>
<dbReference type="GO" id="GO:0052650">
    <property type="term" value="F:all-trans-retinol dehydrogenase (NADP+) activity"/>
    <property type="evidence" value="ECO:0007669"/>
    <property type="project" value="UniProtKB-ARBA"/>
</dbReference>
<comment type="function">
    <text evidence="9">Catalyzes the reduction of all-trans-retinal to all-trans-retinol in the presence of NADPH.</text>
</comment>
<accession>A0A1Y1LMM4</accession>
<comment type="similarity">
    <text evidence="2 12">Belongs to the short-chain dehydrogenases/reductases (SDR) family.</text>
</comment>
<keyword evidence="4" id="KW-0521">NADP</keyword>
<dbReference type="SUPFAM" id="SSF51735">
    <property type="entry name" value="NAD(P)-binding Rossmann-fold domains"/>
    <property type="match status" value="1"/>
</dbReference>
<name>A0A1Y1LMM4_PHOPY</name>
<organism evidence="14">
    <name type="scientific">Photinus pyralis</name>
    <name type="common">Common eastern firefly</name>
    <name type="synonym">Lampyris pyralis</name>
    <dbReference type="NCBI Taxonomy" id="7054"/>
    <lineage>
        <taxon>Eukaryota</taxon>
        <taxon>Metazoa</taxon>
        <taxon>Ecdysozoa</taxon>
        <taxon>Arthropoda</taxon>
        <taxon>Hexapoda</taxon>
        <taxon>Insecta</taxon>
        <taxon>Pterygota</taxon>
        <taxon>Neoptera</taxon>
        <taxon>Endopterygota</taxon>
        <taxon>Coleoptera</taxon>
        <taxon>Polyphaga</taxon>
        <taxon>Elateriformia</taxon>
        <taxon>Elateroidea</taxon>
        <taxon>Lampyridae</taxon>
        <taxon>Lampyrinae</taxon>
        <taxon>Photinus</taxon>
    </lineage>
</organism>
<evidence type="ECO:0000256" key="8">
    <source>
        <dbReference type="ARBA" id="ARBA00023136"/>
    </source>
</evidence>
<keyword evidence="13" id="KW-0732">Signal</keyword>
<feature type="signal peptide" evidence="13">
    <location>
        <begin position="1"/>
        <end position="18"/>
    </location>
</feature>
<dbReference type="Gene3D" id="3.40.50.720">
    <property type="entry name" value="NAD(P)-binding Rossmann-like Domain"/>
    <property type="match status" value="1"/>
</dbReference>
<dbReference type="EMBL" id="GEZM01055079">
    <property type="protein sequence ID" value="JAV73165.1"/>
    <property type="molecule type" value="Transcribed_RNA"/>
</dbReference>
<evidence type="ECO:0000256" key="9">
    <source>
        <dbReference type="ARBA" id="ARBA00059620"/>
    </source>
</evidence>
<evidence type="ECO:0000256" key="4">
    <source>
        <dbReference type="ARBA" id="ARBA00022857"/>
    </source>
</evidence>
<comment type="subcellular location">
    <subcellularLocation>
        <location evidence="1">Membrane</location>
        <topology evidence="1">Multi-pass membrane protein</topology>
    </subcellularLocation>
</comment>
<proteinExistence type="inferred from homology"/>
<feature type="chain" id="PRO_5012779030" description="Short-chain dehydrogenase/reductase 3" evidence="13">
    <location>
        <begin position="19"/>
        <end position="293"/>
    </location>
</feature>
<reference evidence="14" key="1">
    <citation type="journal article" date="2016" name="Sci. Rep.">
        <title>Molecular characterization of firefly nuptial gifts: a multi-omics approach sheds light on postcopulatory sexual selection.</title>
        <authorList>
            <person name="Al-Wathiqui N."/>
            <person name="Fallon T.R."/>
            <person name="South A."/>
            <person name="Weng J.K."/>
            <person name="Lewis S.M."/>
        </authorList>
    </citation>
    <scope>NUCLEOTIDE SEQUENCE</scope>
</reference>
<dbReference type="PANTHER" id="PTHR24322">
    <property type="entry name" value="PKSB"/>
    <property type="match status" value="1"/>
</dbReference>
<dbReference type="PRINTS" id="PR00080">
    <property type="entry name" value="SDRFAMILY"/>
</dbReference>
<keyword evidence="3" id="KW-0812">Transmembrane</keyword>
<evidence type="ECO:0000256" key="7">
    <source>
        <dbReference type="ARBA" id="ARBA00023098"/>
    </source>
</evidence>
<dbReference type="PANTHER" id="PTHR24322:SF736">
    <property type="entry name" value="RETINOL DEHYDROGENASE 10"/>
    <property type="match status" value="1"/>
</dbReference>
<evidence type="ECO:0000256" key="5">
    <source>
        <dbReference type="ARBA" id="ARBA00022989"/>
    </source>
</evidence>
<dbReference type="PROSITE" id="PS00061">
    <property type="entry name" value="ADH_SHORT"/>
    <property type="match status" value="1"/>
</dbReference>
<dbReference type="Pfam" id="PF00106">
    <property type="entry name" value="adh_short"/>
    <property type="match status" value="1"/>
</dbReference>
<dbReference type="AlphaFoldDB" id="A0A1Y1LMM4"/>
<sequence>MFCIIANTLCAILGSIWRYFVPNSKKSVSGEIVLITGAAQGIGREMALLYASEGATVVCVDIQEESNRKTTRMISDLGYGKAHAYTCDVSDYAKVMDMCQDVERTVGNVTILVNNAGIAFVNRLCAMSKEEIERNICVNTLSHFWMIKAILPSMLKNNYGHIVALGSISSFGGVPLLIPYSVSKYAIQGLMDSLRKELALYENCQIKTTLVHPFFIDTEMVNRANVNYPSFLPKANKKYAATSIVNAQRSEMVEVTIPGYYLALKCLFRSIPPKLCALFYKYFKIEIQKDSSS</sequence>